<dbReference type="EMBL" id="MOXJ01000043">
    <property type="protein sequence ID" value="PDO09381.1"/>
    <property type="molecule type" value="Genomic_DNA"/>
</dbReference>
<sequence>STFFEDFMTLFFPDAARHIDFSHLSFLRQELFTNVARGDVRYVDLLVETKLKGEDGVIVVHVETQASRQRDFHERMFVYFARLYEKLRKRIVPVAVFAYRRGEDEPDGFEMKVPFLEVLKFRFYALKLGKLNWRAYAELESPVAAALLAKMGYREEERVQVRLAFLRMLGRLKVDEAKKRLVAGFFEAYMPMEEGEEAMLRKELEALRPEEREPVFEGMLYWERKGWERGREEGRQEGREEGRREERRELARRMLAKGMAEAEVAELTGLPAEEIARLLGGG</sequence>
<dbReference type="AlphaFoldDB" id="A0A2A6DX62"/>
<comment type="caution">
    <text evidence="1">The sequence shown here is derived from an EMBL/GenBank/DDBJ whole genome shotgun (WGS) entry which is preliminary data.</text>
</comment>
<gene>
    <name evidence="1" type="ORF">BLM47_12955</name>
</gene>
<dbReference type="Proteomes" id="UP000243688">
    <property type="component" value="Unassembled WGS sequence"/>
</dbReference>
<organism evidence="1 2">
    <name type="scientific">Candidatus Reconcilbacillus cellulovorans</name>
    <dbReference type="NCBI Taxonomy" id="1906605"/>
    <lineage>
        <taxon>Bacteria</taxon>
        <taxon>Bacillati</taxon>
        <taxon>Bacillota</taxon>
        <taxon>Bacilli</taxon>
        <taxon>Bacillales</taxon>
        <taxon>Paenibacillaceae</taxon>
        <taxon>Candidatus Reconcilbacillus</taxon>
    </lineage>
</organism>
<dbReference type="PANTHER" id="PTHR35586:SF1">
    <property type="entry name" value="SLL1691 PROTEIN"/>
    <property type="match status" value="1"/>
</dbReference>
<reference evidence="1 2" key="1">
    <citation type="submission" date="2016-12" db="EMBL/GenBank/DDBJ databases">
        <title>Candidatus Reconcilibacillus cellulovorans genome.</title>
        <authorList>
            <person name="Kolinko S."/>
            <person name="Wu Y.-W."/>
            <person name="Tachea F."/>
            <person name="Denzel E."/>
            <person name="Hiras J."/>
            <person name="Baecker N."/>
            <person name="Chan L.J."/>
            <person name="Eichorst S.A."/>
            <person name="Frey D."/>
            <person name="Adams P.D."/>
            <person name="Pray T."/>
            <person name="Tanjore D."/>
            <person name="Petzold C.J."/>
            <person name="Gladden J.M."/>
            <person name="Simmons B.A."/>
            <person name="Singer S.W."/>
        </authorList>
    </citation>
    <scope>NUCLEOTIDE SEQUENCE [LARGE SCALE GENOMIC DNA]</scope>
    <source>
        <strain evidence="1">JTherm</strain>
    </source>
</reference>
<evidence type="ECO:0000313" key="1">
    <source>
        <dbReference type="EMBL" id="PDO09381.1"/>
    </source>
</evidence>
<proteinExistence type="predicted"/>
<name>A0A2A6DX62_9BACL</name>
<accession>A0A2A6DX62</accession>
<evidence type="ECO:0000313" key="2">
    <source>
        <dbReference type="Proteomes" id="UP000243688"/>
    </source>
</evidence>
<dbReference type="PANTHER" id="PTHR35586">
    <property type="entry name" value="SLL1691 PROTEIN"/>
    <property type="match status" value="1"/>
</dbReference>
<protein>
    <submittedName>
        <fullName evidence="1">Transposase</fullName>
    </submittedName>
</protein>
<feature type="non-terminal residue" evidence="1">
    <location>
        <position position="1"/>
    </location>
</feature>